<dbReference type="Gene3D" id="3.40.50.200">
    <property type="entry name" value="Peptidase S8/S53 domain"/>
    <property type="match status" value="1"/>
</dbReference>
<dbReference type="GO" id="GO:0016485">
    <property type="term" value="P:protein processing"/>
    <property type="evidence" value="ECO:0007669"/>
    <property type="project" value="TreeGrafter"/>
</dbReference>
<feature type="chain" id="PRO_5014325075" description="Peptidase S8/S53 domain-containing protein" evidence="5">
    <location>
        <begin position="19"/>
        <end position="238"/>
    </location>
</feature>
<dbReference type="InterPro" id="IPR023827">
    <property type="entry name" value="Peptidase_S8_Asp-AS"/>
</dbReference>
<dbReference type="Proteomes" id="UP000236290">
    <property type="component" value="Unassembled WGS sequence"/>
</dbReference>
<comment type="similarity">
    <text evidence="4">Belongs to the peptidase S8 family.</text>
</comment>
<evidence type="ECO:0000259" key="6">
    <source>
        <dbReference type="Pfam" id="PF00082"/>
    </source>
</evidence>
<dbReference type="InterPro" id="IPR015500">
    <property type="entry name" value="Peptidase_S8_subtilisin-rel"/>
</dbReference>
<comment type="caution">
    <text evidence="7">The sequence shown here is derived from an EMBL/GenBank/DDBJ whole genome shotgun (WGS) entry which is preliminary data.</text>
</comment>
<dbReference type="InterPro" id="IPR000209">
    <property type="entry name" value="Peptidase_S8/S53_dom"/>
</dbReference>
<dbReference type="PROSITE" id="PS00136">
    <property type="entry name" value="SUBTILASE_ASP"/>
    <property type="match status" value="1"/>
</dbReference>
<dbReference type="PROSITE" id="PS51892">
    <property type="entry name" value="SUBTILASE"/>
    <property type="match status" value="1"/>
</dbReference>
<keyword evidence="2" id="KW-0378">Hydrolase</keyword>
<dbReference type="AlphaFoldDB" id="A0A2K0UI27"/>
<dbReference type="Pfam" id="PF00082">
    <property type="entry name" value="Peptidase_S8"/>
    <property type="match status" value="1"/>
</dbReference>
<dbReference type="PANTHER" id="PTHR42884">
    <property type="entry name" value="PROPROTEIN CONVERTASE SUBTILISIN/KEXIN-RELATED"/>
    <property type="match status" value="1"/>
</dbReference>
<keyword evidence="5" id="KW-0732">Signal</keyword>
<evidence type="ECO:0000256" key="4">
    <source>
        <dbReference type="PROSITE-ProRule" id="PRU01240"/>
    </source>
</evidence>
<feature type="signal peptide" evidence="5">
    <location>
        <begin position="1"/>
        <end position="18"/>
    </location>
</feature>
<evidence type="ECO:0000256" key="2">
    <source>
        <dbReference type="ARBA" id="ARBA00022801"/>
    </source>
</evidence>
<dbReference type="GO" id="GO:0016020">
    <property type="term" value="C:membrane"/>
    <property type="evidence" value="ECO:0007669"/>
    <property type="project" value="TreeGrafter"/>
</dbReference>
<name>A0A2K0UI27_TRIHA</name>
<gene>
    <name evidence="7" type="ORF">THARTR1_02439</name>
</gene>
<dbReference type="InterPro" id="IPR036852">
    <property type="entry name" value="Peptidase_S8/S53_dom_sf"/>
</dbReference>
<evidence type="ECO:0000313" key="7">
    <source>
        <dbReference type="EMBL" id="PNP57442.1"/>
    </source>
</evidence>
<dbReference type="EMBL" id="MTYI01000027">
    <property type="protein sequence ID" value="PNP57442.1"/>
    <property type="molecule type" value="Genomic_DNA"/>
</dbReference>
<evidence type="ECO:0000313" key="8">
    <source>
        <dbReference type="Proteomes" id="UP000236290"/>
    </source>
</evidence>
<proteinExistence type="inferred from homology"/>
<organism evidence="7 8">
    <name type="scientific">Trichoderma harzianum</name>
    <name type="common">Hypocrea lixii</name>
    <dbReference type="NCBI Taxonomy" id="5544"/>
    <lineage>
        <taxon>Eukaryota</taxon>
        <taxon>Fungi</taxon>
        <taxon>Dikarya</taxon>
        <taxon>Ascomycota</taxon>
        <taxon>Pezizomycotina</taxon>
        <taxon>Sordariomycetes</taxon>
        <taxon>Hypocreomycetidae</taxon>
        <taxon>Hypocreales</taxon>
        <taxon>Hypocreaceae</taxon>
        <taxon>Trichoderma</taxon>
    </lineage>
</organism>
<feature type="domain" description="Peptidase S8/S53" evidence="6">
    <location>
        <begin position="164"/>
        <end position="232"/>
    </location>
</feature>
<keyword evidence="3" id="KW-0720">Serine protease</keyword>
<evidence type="ECO:0000256" key="3">
    <source>
        <dbReference type="ARBA" id="ARBA00022825"/>
    </source>
</evidence>
<accession>A0A2K0UI27</accession>
<evidence type="ECO:0000256" key="5">
    <source>
        <dbReference type="SAM" id="SignalP"/>
    </source>
</evidence>
<dbReference type="GO" id="GO:0004252">
    <property type="term" value="F:serine-type endopeptidase activity"/>
    <property type="evidence" value="ECO:0007669"/>
    <property type="project" value="InterPro"/>
</dbReference>
<comment type="caution">
    <text evidence="4">Lacks conserved residue(s) required for the propagation of feature annotation.</text>
</comment>
<reference evidence="7 8" key="1">
    <citation type="submission" date="2017-02" db="EMBL/GenBank/DDBJ databases">
        <title>Genomes of Trichoderma spp. with biocontrol activity.</title>
        <authorList>
            <person name="Gardiner D."/>
            <person name="Kazan K."/>
            <person name="Vos C."/>
            <person name="Harvey P."/>
        </authorList>
    </citation>
    <scope>NUCLEOTIDE SEQUENCE [LARGE SCALE GENOMIC DNA]</scope>
    <source>
        <strain evidence="7 8">Tr1</strain>
    </source>
</reference>
<keyword evidence="1" id="KW-0645">Protease</keyword>
<protein>
    <recommendedName>
        <fullName evidence="6">Peptidase S8/S53 domain-containing protein</fullName>
    </recommendedName>
</protein>
<evidence type="ECO:0000256" key="1">
    <source>
        <dbReference type="ARBA" id="ARBA00022670"/>
    </source>
</evidence>
<dbReference type="OrthoDB" id="10256524at2759"/>
<sequence length="238" mass="25227">MKLNAALGLLALVGGVSSSLTITTNTNKNPLVSNQNTTVVPNTFIVELQPDFHPDLQPTERFAKTAPGAKPGYRVRQQYNSTDFFYGVSVSFDTHVDLGTLRQSAGVKNAWKVALVPRPEPYHLRGAPKISKGASLPNLRGSAKVNQPLAMSNVQKLHDQGIRGKGVQVAIIDTGVDYRHPALGGGFGRGHKIALGYDFVGDDYDGDNTPVPDPDPLATCVDGGHGTHTAGKSTGSMS</sequence>
<dbReference type="PRINTS" id="PR00723">
    <property type="entry name" value="SUBTILISIN"/>
</dbReference>
<dbReference type="SUPFAM" id="SSF52743">
    <property type="entry name" value="Subtilisin-like"/>
    <property type="match status" value="1"/>
</dbReference>
<dbReference type="PANTHER" id="PTHR42884:SF14">
    <property type="entry name" value="NEUROENDOCRINE CONVERTASE 1"/>
    <property type="match status" value="1"/>
</dbReference>